<feature type="region of interest" description="Disordered" evidence="1">
    <location>
        <begin position="189"/>
        <end position="230"/>
    </location>
</feature>
<dbReference type="Proteomes" id="UP000747542">
    <property type="component" value="Unassembled WGS sequence"/>
</dbReference>
<keyword evidence="4" id="KW-1185">Reference proteome</keyword>
<evidence type="ECO:0000313" key="3">
    <source>
        <dbReference type="EMBL" id="KAG7174071.1"/>
    </source>
</evidence>
<evidence type="ECO:0000256" key="2">
    <source>
        <dbReference type="SAM" id="Phobius"/>
    </source>
</evidence>
<proteinExistence type="predicted"/>
<keyword evidence="2" id="KW-0472">Membrane</keyword>
<name>A0A8J5N5W9_HOMAM</name>
<dbReference type="AlphaFoldDB" id="A0A8J5N5W9"/>
<organism evidence="3 4">
    <name type="scientific">Homarus americanus</name>
    <name type="common">American lobster</name>
    <dbReference type="NCBI Taxonomy" id="6706"/>
    <lineage>
        <taxon>Eukaryota</taxon>
        <taxon>Metazoa</taxon>
        <taxon>Ecdysozoa</taxon>
        <taxon>Arthropoda</taxon>
        <taxon>Crustacea</taxon>
        <taxon>Multicrustacea</taxon>
        <taxon>Malacostraca</taxon>
        <taxon>Eumalacostraca</taxon>
        <taxon>Eucarida</taxon>
        <taxon>Decapoda</taxon>
        <taxon>Pleocyemata</taxon>
        <taxon>Astacidea</taxon>
        <taxon>Nephropoidea</taxon>
        <taxon>Nephropidae</taxon>
        <taxon>Homarus</taxon>
    </lineage>
</organism>
<feature type="compositionally biased region" description="Acidic residues" evidence="1">
    <location>
        <begin position="78"/>
        <end position="89"/>
    </location>
</feature>
<accession>A0A8J5N5W9</accession>
<dbReference type="EMBL" id="JAHLQT010007950">
    <property type="protein sequence ID" value="KAG7174071.1"/>
    <property type="molecule type" value="Genomic_DNA"/>
</dbReference>
<feature type="region of interest" description="Disordered" evidence="1">
    <location>
        <begin position="276"/>
        <end position="329"/>
    </location>
</feature>
<protein>
    <submittedName>
        <fullName evidence="3">Uncharacterized protein</fullName>
    </submittedName>
</protein>
<feature type="compositionally biased region" description="Low complexity" evidence="1">
    <location>
        <begin position="280"/>
        <end position="299"/>
    </location>
</feature>
<evidence type="ECO:0000256" key="1">
    <source>
        <dbReference type="SAM" id="MobiDB-lite"/>
    </source>
</evidence>
<evidence type="ECO:0000313" key="4">
    <source>
        <dbReference type="Proteomes" id="UP000747542"/>
    </source>
</evidence>
<feature type="transmembrane region" description="Helical" evidence="2">
    <location>
        <begin position="152"/>
        <end position="171"/>
    </location>
</feature>
<keyword evidence="2" id="KW-1133">Transmembrane helix</keyword>
<sequence>MDEQKQDASIHTVLSSVVAPQLASVYEILCFTERSGFQDVNRSVRACVYKDNKAHTGRVPIRYRAPTDPHAISHGSQDTEDDNDEEPSLDDGKEVGDAAGGGTLEKRPDGEYRQTGVVNIVLYVGLGLFALGLTITFVGIGEHGFKSPELRLIGPSLIGCGFLFCLLRLFFCSPPACCRKNKPLDEKALLSPSRETLAEDATTEGQQEQGQQQVPHPLEKHEEEDDQQEALRITSKSARRIHSTIPNFIDDEGEDDAALGLHVEYMDEISEGVTPRQRLGSGYMGSRPSSSQSRVSTASKVPRLPDIHTMRRQNSEIVLNPAALERSGD</sequence>
<feature type="transmembrane region" description="Helical" evidence="2">
    <location>
        <begin position="120"/>
        <end position="140"/>
    </location>
</feature>
<comment type="caution">
    <text evidence="3">The sequence shown here is derived from an EMBL/GenBank/DDBJ whole genome shotgun (WGS) entry which is preliminary data.</text>
</comment>
<reference evidence="3" key="1">
    <citation type="journal article" date="2021" name="Sci. Adv.">
        <title>The American lobster genome reveals insights on longevity, neural, and immune adaptations.</title>
        <authorList>
            <person name="Polinski J.M."/>
            <person name="Zimin A.V."/>
            <person name="Clark K.F."/>
            <person name="Kohn A.B."/>
            <person name="Sadowski N."/>
            <person name="Timp W."/>
            <person name="Ptitsyn A."/>
            <person name="Khanna P."/>
            <person name="Romanova D.Y."/>
            <person name="Williams P."/>
            <person name="Greenwood S.J."/>
            <person name="Moroz L.L."/>
            <person name="Walt D.R."/>
            <person name="Bodnar A.G."/>
        </authorList>
    </citation>
    <scope>NUCLEOTIDE SEQUENCE</scope>
    <source>
        <strain evidence="3">GMGI-L3</strain>
    </source>
</reference>
<feature type="region of interest" description="Disordered" evidence="1">
    <location>
        <begin position="59"/>
        <end position="108"/>
    </location>
</feature>
<feature type="compositionally biased region" description="Low complexity" evidence="1">
    <location>
        <begin position="203"/>
        <end position="213"/>
    </location>
</feature>
<keyword evidence="2" id="KW-0812">Transmembrane</keyword>
<gene>
    <name evidence="3" type="ORF">Hamer_G017793</name>
</gene>